<evidence type="ECO:0000256" key="10">
    <source>
        <dbReference type="HAMAP-Rule" id="MF_01037"/>
    </source>
</evidence>
<evidence type="ECO:0000256" key="8">
    <source>
        <dbReference type="ARBA" id="ARBA00022857"/>
    </source>
</evidence>
<evidence type="ECO:0000256" key="1">
    <source>
        <dbReference type="ARBA" id="ARBA00001974"/>
    </source>
</evidence>
<keyword evidence="3 10" id="KW-0489">Methyltransferase</keyword>
<comment type="similarity">
    <text evidence="10">Belongs to the MnmG family. TrmFO subfamily.</text>
</comment>
<comment type="catalytic activity">
    <reaction evidence="10">
        <text>uridine(54) in tRNA + (6R)-5,10-methylene-5,6,7,8-tetrahydrofolate + NADH + H(+) = 5-methyluridine(54) in tRNA + (6S)-5,6,7,8-tetrahydrofolate + NAD(+)</text>
        <dbReference type="Rhea" id="RHEA:16873"/>
        <dbReference type="Rhea" id="RHEA-COMP:10167"/>
        <dbReference type="Rhea" id="RHEA-COMP:10193"/>
        <dbReference type="ChEBI" id="CHEBI:15378"/>
        <dbReference type="ChEBI" id="CHEBI:15636"/>
        <dbReference type="ChEBI" id="CHEBI:57453"/>
        <dbReference type="ChEBI" id="CHEBI:57540"/>
        <dbReference type="ChEBI" id="CHEBI:57945"/>
        <dbReference type="ChEBI" id="CHEBI:65315"/>
        <dbReference type="ChEBI" id="CHEBI:74447"/>
        <dbReference type="EC" id="2.1.1.74"/>
    </reaction>
</comment>
<dbReference type="EC" id="2.1.1.74" evidence="10"/>
<dbReference type="EMBL" id="MN577570">
    <property type="protein sequence ID" value="QGT49633.1"/>
    <property type="molecule type" value="Genomic_DNA"/>
</dbReference>
<dbReference type="GO" id="GO:0047151">
    <property type="term" value="F:tRNA (uracil(54)-C5)-methyltransferase activity, 5,10-methylenetetrahydrofolate-dependent"/>
    <property type="evidence" value="ECO:0007669"/>
    <property type="project" value="UniProtKB-UniRule"/>
</dbReference>
<dbReference type="InterPro" id="IPR036188">
    <property type="entry name" value="FAD/NAD-bd_sf"/>
</dbReference>
<dbReference type="PANTHER" id="PTHR11806">
    <property type="entry name" value="GLUCOSE INHIBITED DIVISION PROTEIN A"/>
    <property type="match status" value="1"/>
</dbReference>
<dbReference type="InterPro" id="IPR040131">
    <property type="entry name" value="MnmG_N"/>
</dbReference>
<dbReference type="InterPro" id="IPR002218">
    <property type="entry name" value="MnmG-rel"/>
</dbReference>
<comment type="subcellular location">
    <subcellularLocation>
        <location evidence="10">Cytoplasm</location>
    </subcellularLocation>
</comment>
<evidence type="ECO:0000259" key="11">
    <source>
        <dbReference type="Pfam" id="PF01134"/>
    </source>
</evidence>
<organism evidence="12">
    <name type="scientific">uncultured Candidatus Melainabacteria bacterium</name>
    <dbReference type="NCBI Taxonomy" id="2682970"/>
    <lineage>
        <taxon>Bacteria</taxon>
        <taxon>Bacillati</taxon>
        <taxon>Candidatus Melainabacteria</taxon>
        <taxon>environmental samples</taxon>
    </lineage>
</organism>
<evidence type="ECO:0000256" key="2">
    <source>
        <dbReference type="ARBA" id="ARBA00022490"/>
    </source>
</evidence>
<evidence type="ECO:0000256" key="9">
    <source>
        <dbReference type="ARBA" id="ARBA00023027"/>
    </source>
</evidence>
<keyword evidence="8 10" id="KW-0521">NADP</keyword>
<dbReference type="InterPro" id="IPR004417">
    <property type="entry name" value="TrmFO"/>
</dbReference>
<gene>
    <name evidence="10 12" type="primary">trmFO</name>
    <name evidence="12" type="ORF">Melaina855_0200</name>
</gene>
<feature type="domain" description="MnmG N-terminal" evidence="11">
    <location>
        <begin position="16"/>
        <end position="376"/>
    </location>
</feature>
<dbReference type="Pfam" id="PF01134">
    <property type="entry name" value="GIDA"/>
    <property type="match status" value="1"/>
</dbReference>
<keyword evidence="7 10" id="KW-0274">FAD</keyword>
<dbReference type="AlphaFoldDB" id="A0A650EJ46"/>
<evidence type="ECO:0000313" key="12">
    <source>
        <dbReference type="EMBL" id="QGT49633.1"/>
    </source>
</evidence>
<evidence type="ECO:0000256" key="5">
    <source>
        <dbReference type="ARBA" id="ARBA00022679"/>
    </source>
</evidence>
<dbReference type="SUPFAM" id="SSF51905">
    <property type="entry name" value="FAD/NAD(P)-binding domain"/>
    <property type="match status" value="1"/>
</dbReference>
<comment type="function">
    <text evidence="10">Catalyzes the folate-dependent formation of 5-methyl-uridine at position 54 (M-5-U54) in all tRNAs.</text>
</comment>
<keyword evidence="4 10" id="KW-0285">Flavoprotein</keyword>
<dbReference type="NCBIfam" id="NF003739">
    <property type="entry name" value="PRK05335.1"/>
    <property type="match status" value="1"/>
</dbReference>
<keyword evidence="5 10" id="KW-0808">Transferase</keyword>
<keyword evidence="6 10" id="KW-0819">tRNA processing</keyword>
<evidence type="ECO:0000256" key="4">
    <source>
        <dbReference type="ARBA" id="ARBA00022630"/>
    </source>
</evidence>
<keyword evidence="2 10" id="KW-0963">Cytoplasm</keyword>
<dbReference type="GO" id="GO:0005829">
    <property type="term" value="C:cytosol"/>
    <property type="evidence" value="ECO:0007669"/>
    <property type="project" value="TreeGrafter"/>
</dbReference>
<dbReference type="GO" id="GO:0050660">
    <property type="term" value="F:flavin adenine dinucleotide binding"/>
    <property type="evidence" value="ECO:0007669"/>
    <property type="project" value="UniProtKB-UniRule"/>
</dbReference>
<dbReference type="GO" id="GO:0030488">
    <property type="term" value="P:tRNA methylation"/>
    <property type="evidence" value="ECO:0007669"/>
    <property type="project" value="TreeGrafter"/>
</dbReference>
<feature type="binding site" evidence="10">
    <location>
        <begin position="20"/>
        <end position="25"/>
    </location>
    <ligand>
        <name>FAD</name>
        <dbReference type="ChEBI" id="CHEBI:57692"/>
    </ligand>
</feature>
<comment type="cofactor">
    <cofactor evidence="1 10">
        <name>FAD</name>
        <dbReference type="ChEBI" id="CHEBI:57692"/>
    </cofactor>
</comment>
<evidence type="ECO:0000256" key="3">
    <source>
        <dbReference type="ARBA" id="ARBA00022603"/>
    </source>
</evidence>
<accession>A0A650EJ46</accession>
<keyword evidence="9 10" id="KW-0520">NAD</keyword>
<sequence length="447" mass="49895">MFDTSAYLLYTTRMEVNVIGAGLAGSEAALQLAKRGFKVNLFEMRPKVETGAHTTKDCAEFVCSNSLGSYDITNGSGLLKGEMEILGGELIEIAKACQVPAGNALAIDRHKFSQTVTKKIEQNPNITLIREEVTKIPNTPTIIASGPLTSSKFTDAIKEFTKSEYLHFFDAIAPIVEKDSINFDIAFWASRYDKGEASYINCPMNKEQYENFYNILINAPRIEQHEFEKGVKFFESCLPIEVLASRGVDTLRFGPMKPVGLIDKRTEEKNYAVVQLRQDNSAKTLFNLVGFQTNLKWGAQKELLQSIPGLENVNIVRYGVMHRNTFINSPTLLNPTLQTRERKDLFFAGQITGTEGYTESIASGLLAGINMAKLLSAEPLLELPLDTMLGALTHYITNPEHDNFQPINSNWGIVPPIELPKKERKNKKLKGELMANRAITSLKNYLK</sequence>
<reference evidence="12" key="1">
    <citation type="journal article" date="2020" name="J. ISSAAS">
        <title>Lactobacilli and other gastrointestinal microbiota of Peromyscus leucopus, reservoir host for agents of Lyme disease and other zoonoses in North America.</title>
        <authorList>
            <person name="Milovic A."/>
            <person name="Bassam K."/>
            <person name="Shao H."/>
            <person name="Chatzistamou I."/>
            <person name="Tufts D.M."/>
            <person name="Diuk-Wasser M."/>
            <person name="Barbour A.G."/>
        </authorList>
    </citation>
    <scope>NUCLEOTIDE SEQUENCE</scope>
    <source>
        <strain evidence="12">LL20</strain>
    </source>
</reference>
<dbReference type="PANTHER" id="PTHR11806:SF2">
    <property type="entry name" value="METHYLENETETRAHYDROFOLATE--TRNA-(URACIL-5-)-METHYLTRANSFERASE TRMFO"/>
    <property type="match status" value="1"/>
</dbReference>
<evidence type="ECO:0000256" key="7">
    <source>
        <dbReference type="ARBA" id="ARBA00022827"/>
    </source>
</evidence>
<name>A0A650EJ46_9BACT</name>
<dbReference type="NCBIfam" id="TIGR00137">
    <property type="entry name" value="gid_trmFO"/>
    <property type="match status" value="1"/>
</dbReference>
<dbReference type="GO" id="GO:0002098">
    <property type="term" value="P:tRNA wobble uridine modification"/>
    <property type="evidence" value="ECO:0007669"/>
    <property type="project" value="TreeGrafter"/>
</dbReference>
<proteinExistence type="inferred from homology"/>
<evidence type="ECO:0000256" key="6">
    <source>
        <dbReference type="ARBA" id="ARBA00022694"/>
    </source>
</evidence>
<dbReference type="HAMAP" id="MF_01037">
    <property type="entry name" value="TrmFO"/>
    <property type="match status" value="1"/>
</dbReference>
<comment type="catalytic activity">
    <reaction evidence="10">
        <text>uridine(54) in tRNA + (6R)-5,10-methylene-5,6,7,8-tetrahydrofolate + NADPH + H(+) = 5-methyluridine(54) in tRNA + (6S)-5,6,7,8-tetrahydrofolate + NADP(+)</text>
        <dbReference type="Rhea" id="RHEA:62372"/>
        <dbReference type="Rhea" id="RHEA-COMP:10167"/>
        <dbReference type="Rhea" id="RHEA-COMP:10193"/>
        <dbReference type="ChEBI" id="CHEBI:15378"/>
        <dbReference type="ChEBI" id="CHEBI:15636"/>
        <dbReference type="ChEBI" id="CHEBI:57453"/>
        <dbReference type="ChEBI" id="CHEBI:57783"/>
        <dbReference type="ChEBI" id="CHEBI:58349"/>
        <dbReference type="ChEBI" id="CHEBI:65315"/>
        <dbReference type="ChEBI" id="CHEBI:74447"/>
        <dbReference type="EC" id="2.1.1.74"/>
    </reaction>
</comment>
<dbReference type="Gene3D" id="3.50.50.60">
    <property type="entry name" value="FAD/NAD(P)-binding domain"/>
    <property type="match status" value="2"/>
</dbReference>
<protein>
    <recommendedName>
        <fullName evidence="10">Methylenetetrahydrofolate--tRNA-(uracil-5-)-methyltransferase TrmFO</fullName>
        <ecNumber evidence="10">2.1.1.74</ecNumber>
    </recommendedName>
    <alternativeName>
        <fullName evidence="10">Folate-dependent tRNA (uracil-5-)-methyltransferase</fullName>
    </alternativeName>
    <alternativeName>
        <fullName evidence="10">Folate-dependent tRNA(M-5-U54)-methyltransferase</fullName>
    </alternativeName>
</protein>